<dbReference type="PIRSF" id="PIRSF006404">
    <property type="entry name" value="UCP006404_Pept_M50_CBS"/>
    <property type="match status" value="1"/>
</dbReference>
<evidence type="ECO:0000256" key="8">
    <source>
        <dbReference type="ARBA" id="ARBA00022801"/>
    </source>
</evidence>
<reference evidence="18 19" key="1">
    <citation type="submission" date="2018-12" db="EMBL/GenBank/DDBJ databases">
        <title>Complete Genome Sequence of Glutamicibacter creatinolyticus strain LGCM259,isolated from an abscess of a 12-year-old mare in Italy.</title>
        <authorList>
            <person name="Santos R.G."/>
            <person name="Silva A.L."/>
            <person name="Seyffert N."/>
            <person name="Castro T.L.P."/>
            <person name="Attili A.R."/>
            <person name="Rifici C."/>
            <person name="Mazzullo G."/>
            <person name="Brenig B."/>
            <person name="Venanzi F."/>
            <person name="Azevedo V."/>
        </authorList>
    </citation>
    <scope>NUCLEOTIDE SEQUENCE [LARGE SCALE GENOMIC DNA]</scope>
    <source>
        <strain evidence="18 19">LGCM 259</strain>
    </source>
</reference>
<keyword evidence="3 14" id="KW-1003">Cell membrane</keyword>
<evidence type="ECO:0000256" key="1">
    <source>
        <dbReference type="ARBA" id="ARBA00004651"/>
    </source>
</evidence>
<accession>A0A5B7WT28</accession>
<keyword evidence="11 14" id="KW-0482">Metalloprotease</keyword>
<name>A0A5B7WT28_9MICC</name>
<dbReference type="GO" id="GO:0008237">
    <property type="term" value="F:metallopeptidase activity"/>
    <property type="evidence" value="ECO:0007669"/>
    <property type="project" value="UniProtKB-UniRule"/>
</dbReference>
<feature type="binding site" evidence="16">
    <location>
        <position position="75"/>
    </location>
    <ligand>
        <name>Zn(2+)</name>
        <dbReference type="ChEBI" id="CHEBI:29105"/>
        <note>catalytic</note>
    </ligand>
</feature>
<feature type="domain" description="Peptidase M50" evidence="17">
    <location>
        <begin position="142"/>
        <end position="199"/>
    </location>
</feature>
<evidence type="ECO:0000313" key="18">
    <source>
        <dbReference type="EMBL" id="QCY47137.1"/>
    </source>
</evidence>
<evidence type="ECO:0000256" key="2">
    <source>
        <dbReference type="ARBA" id="ARBA00007931"/>
    </source>
</evidence>
<proteinExistence type="inferred from homology"/>
<dbReference type="CDD" id="cd06164">
    <property type="entry name" value="S2P-M50_SpoIVFB_CBS"/>
    <property type="match status" value="1"/>
</dbReference>
<organism evidence="18 19">
    <name type="scientific">Glutamicibacter creatinolyticus</name>
    <dbReference type="NCBI Taxonomy" id="162496"/>
    <lineage>
        <taxon>Bacteria</taxon>
        <taxon>Bacillati</taxon>
        <taxon>Actinomycetota</taxon>
        <taxon>Actinomycetes</taxon>
        <taxon>Micrococcales</taxon>
        <taxon>Micrococcaceae</taxon>
        <taxon>Glutamicibacter</taxon>
    </lineage>
</organism>
<comment type="cofactor">
    <cofactor evidence="14 16">
        <name>Zn(2+)</name>
        <dbReference type="ChEBI" id="CHEBI:29105"/>
    </cofactor>
    <text evidence="14 16">Binds 1 zinc ion per subunit.</text>
</comment>
<evidence type="ECO:0000256" key="4">
    <source>
        <dbReference type="ARBA" id="ARBA00022670"/>
    </source>
</evidence>
<dbReference type="InterPro" id="IPR008915">
    <property type="entry name" value="Peptidase_M50"/>
</dbReference>
<evidence type="ECO:0000256" key="14">
    <source>
        <dbReference type="PIRNR" id="PIRNR006404"/>
    </source>
</evidence>
<feature type="transmembrane region" description="Helical" evidence="14">
    <location>
        <begin position="138"/>
        <end position="161"/>
    </location>
</feature>
<comment type="subcellular location">
    <subcellularLocation>
        <location evidence="1 14">Cell membrane</location>
        <topology evidence="1 14">Multi-pass membrane protein</topology>
    </subcellularLocation>
</comment>
<evidence type="ECO:0000256" key="16">
    <source>
        <dbReference type="PIRSR" id="PIRSR006404-2"/>
    </source>
</evidence>
<evidence type="ECO:0000256" key="9">
    <source>
        <dbReference type="ARBA" id="ARBA00022833"/>
    </source>
</evidence>
<dbReference type="InterPro" id="IPR016483">
    <property type="entry name" value="UCP006404_Pept_M50_CBS"/>
</dbReference>
<evidence type="ECO:0000256" key="11">
    <source>
        <dbReference type="ARBA" id="ARBA00023049"/>
    </source>
</evidence>
<keyword evidence="12" id="KW-0129">CBS domain</keyword>
<keyword evidence="10 14" id="KW-1133">Transmembrane helix</keyword>
<dbReference type="KEGG" id="gcr:GcLGCM259_1406"/>
<dbReference type="Pfam" id="PF02163">
    <property type="entry name" value="Peptidase_M50"/>
    <property type="match status" value="2"/>
</dbReference>
<dbReference type="GO" id="GO:0006508">
    <property type="term" value="P:proteolysis"/>
    <property type="evidence" value="ECO:0007669"/>
    <property type="project" value="UniProtKB-KW"/>
</dbReference>
<sequence>MSELNEKSPGLRLGRIAGVPVYLAYSWFFITVVITVIFGMQLQRTAWIPATTAYLLGFICSLMIALAVLIHELAHAMVARYFKWPNSHIVLTLWGGHTQFGSFQATPGASLLVALAGPVSNFVIAGIGWVAATIFEPTFMIGAILNFVIYANLLLGIFNILPGLPLDGGRLVESAVWKATGSQDRGTIVAAWVGRAIAVGIVLWFAVIPLVMGRALETTTLVIGVMVALFMWQATSALIAHAKLRLRLPGVKAGNLMSPASGMLSTVNVADVRRRLAARGGQIVLVDPHGMPIAVVDEGALSAVPEHAGPTTPATAVSRALGQGAVIAQYSDGDTLIHYLATVETAEYAVISEEGYIVGVLHQEQILRALNVR</sequence>
<dbReference type="RefSeq" id="WP_246049826.1">
    <property type="nucleotide sequence ID" value="NZ_CP034412.1"/>
</dbReference>
<keyword evidence="6 14" id="KW-0479">Metal-binding</keyword>
<gene>
    <name evidence="18" type="ORF">GcLGCM259_1406</name>
</gene>
<keyword evidence="8 14" id="KW-0378">Hydrolase</keyword>
<protein>
    <recommendedName>
        <fullName evidence="14">Zinc metalloprotease</fullName>
    </recommendedName>
</protein>
<dbReference type="EMBL" id="CP034412">
    <property type="protein sequence ID" value="QCY47137.1"/>
    <property type="molecule type" value="Genomic_DNA"/>
</dbReference>
<feature type="binding site" evidence="16">
    <location>
        <position position="167"/>
    </location>
    <ligand>
        <name>Zn(2+)</name>
        <dbReference type="ChEBI" id="CHEBI:29105"/>
        <note>catalytic</note>
    </ligand>
</feature>
<keyword evidence="19" id="KW-1185">Reference proteome</keyword>
<feature type="transmembrane region" description="Helical" evidence="14">
    <location>
        <begin position="188"/>
        <end position="212"/>
    </location>
</feature>
<keyword evidence="5 14" id="KW-0812">Transmembrane</keyword>
<feature type="transmembrane region" description="Helical" evidence="14">
    <location>
        <begin position="111"/>
        <end position="132"/>
    </location>
</feature>
<feature type="domain" description="Peptidase M50" evidence="17">
    <location>
        <begin position="61"/>
        <end position="132"/>
    </location>
</feature>
<evidence type="ECO:0000313" key="19">
    <source>
        <dbReference type="Proteomes" id="UP000307000"/>
    </source>
</evidence>
<dbReference type="GO" id="GO:0046872">
    <property type="term" value="F:metal ion binding"/>
    <property type="evidence" value="ECO:0007669"/>
    <property type="project" value="UniProtKB-UniRule"/>
</dbReference>
<dbReference type="AlphaFoldDB" id="A0A5B7WT28"/>
<evidence type="ECO:0000256" key="7">
    <source>
        <dbReference type="ARBA" id="ARBA00022737"/>
    </source>
</evidence>
<keyword evidence="4 14" id="KW-0645">Protease</keyword>
<dbReference type="Proteomes" id="UP000307000">
    <property type="component" value="Chromosome"/>
</dbReference>
<keyword evidence="7" id="KW-0677">Repeat</keyword>
<evidence type="ECO:0000259" key="17">
    <source>
        <dbReference type="Pfam" id="PF02163"/>
    </source>
</evidence>
<evidence type="ECO:0000256" key="5">
    <source>
        <dbReference type="ARBA" id="ARBA00022692"/>
    </source>
</evidence>
<feature type="active site" evidence="15">
    <location>
        <position position="72"/>
    </location>
</feature>
<feature type="transmembrane region" description="Helical" evidence="14">
    <location>
        <begin position="46"/>
        <end position="70"/>
    </location>
</feature>
<dbReference type="GO" id="GO:0005886">
    <property type="term" value="C:plasma membrane"/>
    <property type="evidence" value="ECO:0007669"/>
    <property type="project" value="UniProtKB-SubCell"/>
</dbReference>
<evidence type="ECO:0000256" key="6">
    <source>
        <dbReference type="ARBA" id="ARBA00022723"/>
    </source>
</evidence>
<evidence type="ECO:0000256" key="12">
    <source>
        <dbReference type="ARBA" id="ARBA00023122"/>
    </source>
</evidence>
<feature type="binding site" evidence="16">
    <location>
        <position position="71"/>
    </location>
    <ligand>
        <name>Zn(2+)</name>
        <dbReference type="ChEBI" id="CHEBI:29105"/>
        <note>catalytic</note>
    </ligand>
</feature>
<keyword evidence="13 14" id="KW-0472">Membrane</keyword>
<evidence type="ECO:0000256" key="13">
    <source>
        <dbReference type="ARBA" id="ARBA00023136"/>
    </source>
</evidence>
<dbReference type="PANTHER" id="PTHR39188">
    <property type="entry name" value="MEMBRANE-ASSOCIATED ZINC METALLOPROTEASE M50B"/>
    <property type="match status" value="1"/>
</dbReference>
<evidence type="ECO:0000256" key="10">
    <source>
        <dbReference type="ARBA" id="ARBA00022989"/>
    </source>
</evidence>
<feature type="transmembrane region" description="Helical" evidence="14">
    <location>
        <begin position="218"/>
        <end position="240"/>
    </location>
</feature>
<dbReference type="PANTHER" id="PTHR39188:SF3">
    <property type="entry name" value="STAGE IV SPORULATION PROTEIN FB"/>
    <property type="match status" value="1"/>
</dbReference>
<evidence type="ECO:0000256" key="15">
    <source>
        <dbReference type="PIRSR" id="PIRSR006404-1"/>
    </source>
</evidence>
<evidence type="ECO:0000256" key="3">
    <source>
        <dbReference type="ARBA" id="ARBA00022475"/>
    </source>
</evidence>
<comment type="similarity">
    <text evidence="2 14">Belongs to the peptidase M50B family.</text>
</comment>
<keyword evidence="9 14" id="KW-0862">Zinc</keyword>
<feature type="transmembrane region" description="Helical" evidence="14">
    <location>
        <begin position="21"/>
        <end position="40"/>
    </location>
</feature>